<keyword evidence="1" id="KW-0812">Transmembrane</keyword>
<evidence type="ECO:0000256" key="1">
    <source>
        <dbReference type="SAM" id="Phobius"/>
    </source>
</evidence>
<dbReference type="EMBL" id="GFTR01006779">
    <property type="protein sequence ID" value="JAW09647.1"/>
    <property type="molecule type" value="Transcribed_RNA"/>
</dbReference>
<dbReference type="InterPro" id="IPR032675">
    <property type="entry name" value="LRR_dom_sf"/>
</dbReference>
<accession>A0A224XB66</accession>
<dbReference type="AlphaFoldDB" id="A0A224XB66"/>
<keyword evidence="1" id="KW-0472">Membrane</keyword>
<sequence length="502" mass="56881">MCFLTKFYLALKIGFSMVPLLVFSTIVLILIPANSLVSAVLHPPGSHPTTICDLPQCSCDQKVYCRCDAMQTIVLRSHGFEPLPERTGSINIEKCSKVVITKGAILRMKALRKINLENIAHLEMEEEAFKWDTSKIQEVYTPGIGIRIVNTTIQMIPSDAFQGHITSILFENVSIANIRALAFSNLAGTEKIEFKNCDIDSIEPQSFKKFILDSFIINGGNVDIMPSYSLIGITIKKDLKLENVHFGYIRSSAFRVEDPKIFKLQNCIVENLEGEAFRVVTRGPVFIDDNVLPRVSYGAFAGITLDSRYLSWSGPQDLLFENNTLQLFADYALSFNTTGFVPKIDRIVLDKPCTCNDIKLWTDRLVKYSDGSRPVDLTRLMWCTKDARKNIDSVVSDFQRRHCAHTVAQVYWIVSVLIITLIVLIALCSLGFYLFRRHARRYMNVPTNDSAQNRLSVHSTHNNHVVIIPESKTYRETELHIIEERLEPIKEYVPPQAVTQPI</sequence>
<evidence type="ECO:0000313" key="2">
    <source>
        <dbReference type="EMBL" id="JAW09647.1"/>
    </source>
</evidence>
<proteinExistence type="predicted"/>
<reference evidence="2" key="1">
    <citation type="journal article" date="2018" name="PLoS Negl. Trop. Dis.">
        <title>An insight into the salivary gland and fat body transcriptome of Panstrongylus lignarius (Hemiptera: Heteroptera), the main vector of Chagas disease in Peru.</title>
        <authorList>
            <person name="Nevoa J.C."/>
            <person name="Mendes M.T."/>
            <person name="da Silva M.V."/>
            <person name="Soares S.C."/>
            <person name="Oliveira C.J.F."/>
            <person name="Ribeiro J.M.C."/>
        </authorList>
    </citation>
    <scope>NUCLEOTIDE SEQUENCE</scope>
</reference>
<keyword evidence="1" id="KW-1133">Transmembrane helix</keyword>
<dbReference type="Gene3D" id="3.80.10.10">
    <property type="entry name" value="Ribonuclease Inhibitor"/>
    <property type="match status" value="1"/>
</dbReference>
<feature type="transmembrane region" description="Helical" evidence="1">
    <location>
        <begin position="410"/>
        <end position="435"/>
    </location>
</feature>
<organism evidence="2">
    <name type="scientific">Panstrongylus lignarius</name>
    <dbReference type="NCBI Taxonomy" id="156445"/>
    <lineage>
        <taxon>Eukaryota</taxon>
        <taxon>Metazoa</taxon>
        <taxon>Ecdysozoa</taxon>
        <taxon>Arthropoda</taxon>
        <taxon>Hexapoda</taxon>
        <taxon>Insecta</taxon>
        <taxon>Pterygota</taxon>
        <taxon>Neoptera</taxon>
        <taxon>Paraneoptera</taxon>
        <taxon>Hemiptera</taxon>
        <taxon>Heteroptera</taxon>
        <taxon>Panheteroptera</taxon>
        <taxon>Cimicomorpha</taxon>
        <taxon>Reduviidae</taxon>
        <taxon>Triatominae</taxon>
        <taxon>Panstrongylus</taxon>
    </lineage>
</organism>
<dbReference type="SUPFAM" id="SSF52058">
    <property type="entry name" value="L domain-like"/>
    <property type="match status" value="1"/>
</dbReference>
<name>A0A224XB66_9HEMI</name>
<protein>
    <submittedName>
        <fullName evidence="2">Putative conserved plasma membrane protein</fullName>
    </submittedName>
</protein>